<dbReference type="SUPFAM" id="SSF49303">
    <property type="entry name" value="beta-Galactosidase/glucuronidase domain"/>
    <property type="match status" value="1"/>
</dbReference>
<dbReference type="InterPro" id="IPR008979">
    <property type="entry name" value="Galactose-bd-like_sf"/>
</dbReference>
<dbReference type="PANTHER" id="PTHR42732">
    <property type="entry name" value="BETA-GALACTOSIDASE"/>
    <property type="match status" value="1"/>
</dbReference>
<feature type="domain" description="Glycosyl hydrolases family 2 sugar binding" evidence="6">
    <location>
        <begin position="19"/>
        <end position="152"/>
    </location>
</feature>
<evidence type="ECO:0000259" key="4">
    <source>
        <dbReference type="Pfam" id="PF00703"/>
    </source>
</evidence>
<organism evidence="7 8">
    <name type="scientific">Secundilactobacillus pentosiphilus</name>
    <dbReference type="NCBI Taxonomy" id="1714682"/>
    <lineage>
        <taxon>Bacteria</taxon>
        <taxon>Bacillati</taxon>
        <taxon>Bacillota</taxon>
        <taxon>Bacilli</taxon>
        <taxon>Lactobacillales</taxon>
        <taxon>Lactobacillaceae</taxon>
        <taxon>Secundilactobacillus</taxon>
    </lineage>
</organism>
<evidence type="ECO:0000256" key="2">
    <source>
        <dbReference type="ARBA" id="ARBA00022801"/>
    </source>
</evidence>
<dbReference type="SUPFAM" id="SSF51445">
    <property type="entry name" value="(Trans)glycosidases"/>
    <property type="match status" value="1"/>
</dbReference>
<comment type="similarity">
    <text evidence="1">Belongs to the glycosyl hydrolase 2 family.</text>
</comment>
<dbReference type="GO" id="GO:0005975">
    <property type="term" value="P:carbohydrate metabolic process"/>
    <property type="evidence" value="ECO:0007669"/>
    <property type="project" value="InterPro"/>
</dbReference>
<evidence type="ECO:0000256" key="1">
    <source>
        <dbReference type="ARBA" id="ARBA00007401"/>
    </source>
</evidence>
<dbReference type="InterPro" id="IPR051913">
    <property type="entry name" value="GH2_Domain-Containing"/>
</dbReference>
<keyword evidence="8" id="KW-1185">Reference proteome</keyword>
<dbReference type="InterPro" id="IPR017853">
    <property type="entry name" value="GH"/>
</dbReference>
<keyword evidence="2" id="KW-0378">Hydrolase</keyword>
<evidence type="ECO:0000313" key="8">
    <source>
        <dbReference type="Proteomes" id="UP000198430"/>
    </source>
</evidence>
<evidence type="ECO:0000259" key="6">
    <source>
        <dbReference type="Pfam" id="PF02837"/>
    </source>
</evidence>
<dbReference type="EMBL" id="BCMH01000014">
    <property type="protein sequence ID" value="GAX04214.1"/>
    <property type="molecule type" value="Genomic_DNA"/>
</dbReference>
<name>A0A1Z5IR22_9LACO</name>
<reference evidence="7 8" key="1">
    <citation type="submission" date="2015-11" db="EMBL/GenBank/DDBJ databases">
        <title>Draft genome sequences of new species of the genus Lactobacillus isolated from orchardgrass silage.</title>
        <authorList>
            <person name="Tohno M."/>
            <person name="Tanizawa Y."/>
            <person name="Arita M."/>
        </authorList>
    </citation>
    <scope>NUCLEOTIDE SEQUENCE [LARGE SCALE GENOMIC DNA]</scope>
    <source>
        <strain evidence="7 8">IWT140</strain>
    </source>
</reference>
<dbReference type="Pfam" id="PF02836">
    <property type="entry name" value="Glyco_hydro_2_C"/>
    <property type="match status" value="1"/>
</dbReference>
<dbReference type="GO" id="GO:0004553">
    <property type="term" value="F:hydrolase activity, hydrolyzing O-glycosyl compounds"/>
    <property type="evidence" value="ECO:0007669"/>
    <property type="project" value="InterPro"/>
</dbReference>
<feature type="domain" description="Glycoside hydrolase family 2 immunoglobulin-like beta-sandwich" evidence="4">
    <location>
        <begin position="176"/>
        <end position="278"/>
    </location>
</feature>
<dbReference type="InterPro" id="IPR013783">
    <property type="entry name" value="Ig-like_fold"/>
</dbReference>
<comment type="caution">
    <text evidence="7">The sequence shown here is derived from an EMBL/GenBank/DDBJ whole genome shotgun (WGS) entry which is preliminary data.</text>
</comment>
<protein>
    <submittedName>
        <fullName evidence="7">Beta-glucuronidase</fullName>
    </submittedName>
</protein>
<evidence type="ECO:0000259" key="5">
    <source>
        <dbReference type="Pfam" id="PF02836"/>
    </source>
</evidence>
<dbReference type="InterPro" id="IPR006103">
    <property type="entry name" value="Glyco_hydro_2_cat"/>
</dbReference>
<dbReference type="AlphaFoldDB" id="A0A1Z5IR22"/>
<evidence type="ECO:0000256" key="3">
    <source>
        <dbReference type="ARBA" id="ARBA00023295"/>
    </source>
</evidence>
<dbReference type="InterPro" id="IPR006104">
    <property type="entry name" value="Glyco_hydro_2_N"/>
</dbReference>
<sequence length="586" mass="67175">MNRLDYPDPQKVRTNWLDLNGKWDFFLDKKNESASREPLPLSVFNQQIVVPYSYTFKKSGLAIDDYCPVVWYHRSFKLDKQPGKHYLLHFEAVDYQCDIWLNDNLVFHHQGGHTPFAVDVTDWVENDNDLTLKVIDNNDPTQPIGKQSWHDDNFLCWYTRTIGIWQSVWLEETGATYLTNFILKPDIHNAALNIDAYANTNSSANLSVTVSYKGRKIVEGSASFKNGRARLSMDVSDEKAAFRLYYWTVNDPQLYDVDLKVTDDHGESDTVSSYFGMRNIETANRKIYLNREELYLKLVLNQGYYPDAGLTGTAADFKGDIQKMQAMGFNGNRIHEKVESNKMLYLCDKLGFICTAEIPSTFEFSQKSTQNIDTELNALVQKHINHPAVLAYVIMNESWGVNEIANNAAEQTYVDSVYYRIKAMDDTRLISSNDGWEQVKTDLCTAHDYDTNTEVIKKRYADLRTVTNGSPSLSNGRRLFCKGYEGQQVPFLLSEFGGVAYEKEHRSDSWGYGDRLASKEDVLKTMSALIKQVMAIDFCCGFCYTQTSDVEQEVNGLLDHNHDYKFDPKEIRAIVTSNRQYGLQVN</sequence>
<gene>
    <name evidence="7" type="ORF">IWT140_01852</name>
</gene>
<accession>A0A1Z5IR22</accession>
<dbReference type="Gene3D" id="2.60.120.260">
    <property type="entry name" value="Galactose-binding domain-like"/>
    <property type="match status" value="1"/>
</dbReference>
<keyword evidence="3" id="KW-0326">Glycosidase</keyword>
<dbReference type="InterPro" id="IPR006102">
    <property type="entry name" value="Ig-like_GH2"/>
</dbReference>
<dbReference type="Gene3D" id="2.60.40.10">
    <property type="entry name" value="Immunoglobulins"/>
    <property type="match status" value="1"/>
</dbReference>
<dbReference type="Pfam" id="PF00703">
    <property type="entry name" value="Glyco_hydro_2"/>
    <property type="match status" value="1"/>
</dbReference>
<dbReference type="PANTHER" id="PTHR42732:SF3">
    <property type="entry name" value="HYDROLASE"/>
    <property type="match status" value="1"/>
</dbReference>
<dbReference type="RefSeq" id="WP_089089165.1">
    <property type="nucleotide sequence ID" value="NZ_BCMH01000014.1"/>
</dbReference>
<feature type="domain" description="Glycoside hydrolase family 2 catalytic" evidence="5">
    <location>
        <begin position="282"/>
        <end position="497"/>
    </location>
</feature>
<dbReference type="Pfam" id="PF02837">
    <property type="entry name" value="Glyco_hydro_2_N"/>
    <property type="match status" value="1"/>
</dbReference>
<dbReference type="Gene3D" id="3.20.20.80">
    <property type="entry name" value="Glycosidases"/>
    <property type="match status" value="1"/>
</dbReference>
<dbReference type="SUPFAM" id="SSF49785">
    <property type="entry name" value="Galactose-binding domain-like"/>
    <property type="match status" value="1"/>
</dbReference>
<dbReference type="InterPro" id="IPR036156">
    <property type="entry name" value="Beta-gal/glucu_dom_sf"/>
</dbReference>
<dbReference type="Proteomes" id="UP000198430">
    <property type="component" value="Unassembled WGS sequence"/>
</dbReference>
<evidence type="ECO:0000313" key="7">
    <source>
        <dbReference type="EMBL" id="GAX04214.1"/>
    </source>
</evidence>
<proteinExistence type="inferred from homology"/>